<keyword evidence="3" id="KW-0677">Repeat</keyword>
<organism evidence="10 11">
    <name type="scientific">Pseudocohnilembus persalinus</name>
    <name type="common">Ciliate</name>
    <dbReference type="NCBI Taxonomy" id="266149"/>
    <lineage>
        <taxon>Eukaryota</taxon>
        <taxon>Sar</taxon>
        <taxon>Alveolata</taxon>
        <taxon>Ciliophora</taxon>
        <taxon>Intramacronucleata</taxon>
        <taxon>Oligohymenophorea</taxon>
        <taxon>Scuticociliatia</taxon>
        <taxon>Philasterida</taxon>
        <taxon>Pseudocohnilembidae</taxon>
        <taxon>Pseudocohnilembus</taxon>
    </lineage>
</organism>
<feature type="compositionally biased region" description="Low complexity" evidence="8">
    <location>
        <begin position="668"/>
        <end position="686"/>
    </location>
</feature>
<dbReference type="Gene3D" id="3.30.1520.10">
    <property type="entry name" value="Phox-like domain"/>
    <property type="match status" value="1"/>
</dbReference>
<evidence type="ECO:0000256" key="4">
    <source>
        <dbReference type="ARBA" id="ARBA00022801"/>
    </source>
</evidence>
<dbReference type="GO" id="GO:0004630">
    <property type="term" value="F:phospholipase D activity"/>
    <property type="evidence" value="ECO:0007669"/>
    <property type="project" value="UniProtKB-UniRule"/>
</dbReference>
<proteinExistence type="inferred from homology"/>
<dbReference type="InterPro" id="IPR001736">
    <property type="entry name" value="PLipase_D/transphosphatidylase"/>
</dbReference>
<feature type="compositionally biased region" description="Basic and acidic residues" evidence="8">
    <location>
        <begin position="743"/>
        <end position="753"/>
    </location>
</feature>
<comment type="catalytic activity">
    <reaction evidence="1 7">
        <text>a 1,2-diacyl-sn-glycero-3-phosphocholine + H2O = a 1,2-diacyl-sn-glycero-3-phosphate + choline + H(+)</text>
        <dbReference type="Rhea" id="RHEA:14445"/>
        <dbReference type="ChEBI" id="CHEBI:15354"/>
        <dbReference type="ChEBI" id="CHEBI:15377"/>
        <dbReference type="ChEBI" id="CHEBI:15378"/>
        <dbReference type="ChEBI" id="CHEBI:57643"/>
        <dbReference type="ChEBI" id="CHEBI:58608"/>
        <dbReference type="EC" id="3.1.4.4"/>
    </reaction>
</comment>
<dbReference type="OrthoDB" id="419078at2759"/>
<dbReference type="PIRSF" id="PIRSF009376">
    <property type="entry name" value="Phospholipase_D_euk"/>
    <property type="match status" value="1"/>
</dbReference>
<accession>A0A0V0Q958</accession>
<feature type="region of interest" description="Disordered" evidence="8">
    <location>
        <begin position="659"/>
        <end position="686"/>
    </location>
</feature>
<dbReference type="GO" id="GO:0009395">
    <property type="term" value="P:phospholipid catabolic process"/>
    <property type="evidence" value="ECO:0007669"/>
    <property type="project" value="TreeGrafter"/>
</dbReference>
<dbReference type="InParanoid" id="A0A0V0Q958"/>
<dbReference type="GO" id="GO:0035556">
    <property type="term" value="P:intracellular signal transduction"/>
    <property type="evidence" value="ECO:0007669"/>
    <property type="project" value="InterPro"/>
</dbReference>
<evidence type="ECO:0000313" key="11">
    <source>
        <dbReference type="Proteomes" id="UP000054937"/>
    </source>
</evidence>
<feature type="region of interest" description="Disordered" evidence="8">
    <location>
        <begin position="792"/>
        <end position="818"/>
    </location>
</feature>
<dbReference type="GO" id="GO:0006654">
    <property type="term" value="P:phosphatidic acid biosynthetic process"/>
    <property type="evidence" value="ECO:0007669"/>
    <property type="project" value="InterPro"/>
</dbReference>
<dbReference type="GO" id="GO:0005886">
    <property type="term" value="C:plasma membrane"/>
    <property type="evidence" value="ECO:0007669"/>
    <property type="project" value="TreeGrafter"/>
</dbReference>
<keyword evidence="4 7" id="KW-0378">Hydrolase</keyword>
<dbReference type="SUPFAM" id="SSF64268">
    <property type="entry name" value="PX domain"/>
    <property type="match status" value="1"/>
</dbReference>
<feature type="compositionally biased region" description="Basic and acidic residues" evidence="8">
    <location>
        <begin position="566"/>
        <end position="576"/>
    </location>
</feature>
<dbReference type="Gene3D" id="3.30.870.10">
    <property type="entry name" value="Endonuclease Chain A"/>
    <property type="match status" value="2"/>
</dbReference>
<dbReference type="Pfam" id="PF13091">
    <property type="entry name" value="PLDc_2"/>
    <property type="match status" value="1"/>
</dbReference>
<evidence type="ECO:0000256" key="5">
    <source>
        <dbReference type="ARBA" id="ARBA00022963"/>
    </source>
</evidence>
<keyword evidence="11" id="KW-1185">Reference proteome</keyword>
<evidence type="ECO:0000256" key="7">
    <source>
        <dbReference type="PIRNR" id="PIRNR009376"/>
    </source>
</evidence>
<name>A0A0V0Q958_PSEPJ</name>
<dbReference type="CDD" id="cd09141">
    <property type="entry name" value="PLDc_vPLD1_2_yPLD_like_2"/>
    <property type="match status" value="1"/>
</dbReference>
<dbReference type="GO" id="GO:0035091">
    <property type="term" value="F:phosphatidylinositol binding"/>
    <property type="evidence" value="ECO:0007669"/>
    <property type="project" value="InterPro"/>
</dbReference>
<dbReference type="Pfam" id="PF00614">
    <property type="entry name" value="PLDc"/>
    <property type="match status" value="1"/>
</dbReference>
<evidence type="ECO:0000313" key="10">
    <source>
        <dbReference type="EMBL" id="KRW98761.1"/>
    </source>
</evidence>
<evidence type="ECO:0000256" key="3">
    <source>
        <dbReference type="ARBA" id="ARBA00022737"/>
    </source>
</evidence>
<dbReference type="PANTHER" id="PTHR18896">
    <property type="entry name" value="PHOSPHOLIPASE D"/>
    <property type="match status" value="1"/>
</dbReference>
<dbReference type="PANTHER" id="PTHR18896:SF76">
    <property type="entry name" value="PHOSPHOLIPASE"/>
    <property type="match status" value="1"/>
</dbReference>
<feature type="region of interest" description="Disordered" evidence="8">
    <location>
        <begin position="734"/>
        <end position="779"/>
    </location>
</feature>
<dbReference type="EMBL" id="LDAU01000231">
    <property type="protein sequence ID" value="KRW98761.1"/>
    <property type="molecule type" value="Genomic_DNA"/>
</dbReference>
<gene>
    <name evidence="10" type="ORF">PPERSA_03896</name>
</gene>
<feature type="region of interest" description="Disordered" evidence="8">
    <location>
        <begin position="556"/>
        <end position="576"/>
    </location>
</feature>
<feature type="domain" description="PLD phosphodiesterase" evidence="9">
    <location>
        <begin position="1114"/>
        <end position="1141"/>
    </location>
</feature>
<evidence type="ECO:0000256" key="6">
    <source>
        <dbReference type="ARBA" id="ARBA00023098"/>
    </source>
</evidence>
<keyword evidence="5 7" id="KW-0442">Lipid degradation</keyword>
<comment type="caution">
    <text evidence="10">The sequence shown here is derived from an EMBL/GenBank/DDBJ whole genome shotgun (WGS) entry which is preliminary data.</text>
</comment>
<dbReference type="InterPro" id="IPR001683">
    <property type="entry name" value="PX_dom"/>
</dbReference>
<keyword evidence="6" id="KW-0443">Lipid metabolism</keyword>
<evidence type="ECO:0000256" key="1">
    <source>
        <dbReference type="ARBA" id="ARBA00000798"/>
    </source>
</evidence>
<dbReference type="InterPro" id="IPR015679">
    <property type="entry name" value="PLipase_D_fam"/>
</dbReference>
<feature type="compositionally biased region" description="Polar residues" evidence="8">
    <location>
        <begin position="792"/>
        <end position="810"/>
    </location>
</feature>
<dbReference type="Proteomes" id="UP000054937">
    <property type="component" value="Unassembled WGS sequence"/>
</dbReference>
<evidence type="ECO:0000259" key="9">
    <source>
        <dbReference type="PROSITE" id="PS50035"/>
    </source>
</evidence>
<evidence type="ECO:0000256" key="2">
    <source>
        <dbReference type="ARBA" id="ARBA00008664"/>
    </source>
</evidence>
<comment type="similarity">
    <text evidence="2 7">Belongs to the phospholipase D family.</text>
</comment>
<dbReference type="SMART" id="SM00155">
    <property type="entry name" value="PLDc"/>
    <property type="match status" value="2"/>
</dbReference>
<dbReference type="InterPro" id="IPR025202">
    <property type="entry name" value="PLD-like_dom"/>
</dbReference>
<dbReference type="EC" id="3.1.4.4" evidence="7"/>
<dbReference type="PROSITE" id="PS50035">
    <property type="entry name" value="PLD"/>
    <property type="match status" value="2"/>
</dbReference>
<dbReference type="InterPro" id="IPR016555">
    <property type="entry name" value="PLipase_D_euk"/>
</dbReference>
<dbReference type="InterPro" id="IPR036871">
    <property type="entry name" value="PX_dom_sf"/>
</dbReference>
<dbReference type="Pfam" id="PF00787">
    <property type="entry name" value="PX"/>
    <property type="match status" value="1"/>
</dbReference>
<dbReference type="SUPFAM" id="SSF56024">
    <property type="entry name" value="Phospholipase D/nuclease"/>
    <property type="match status" value="2"/>
</dbReference>
<evidence type="ECO:0000256" key="8">
    <source>
        <dbReference type="SAM" id="MobiDB-lite"/>
    </source>
</evidence>
<sequence length="1288" mass="151469">MPYHNFIYYLSLLILRSHSIDFDDLDELDLNVKHEQYKLDLIKIEPKQIITLEEYAYQNKLNISRKALEKHNKHNGKEIFELEVIYMQEKWLVKRRWTDLLNLAKQLKKKKSLVKLPDIPSNIKPKDKLQFFSTFFNYSIFKQKSMKQYQEVLEFLEIPTSVYENNQKIKQQYMMKRAGGRYSEGCCTRCGILFGKWSYRYFTITTQGVFYSKNSQELKARDQLMFDHNFQVLYGKSHTGISQGIKLKSSHRNLLIFNSDLFQFVDFLVNVLEAVKKSPYTQKNDYDSFAPTRENVQCKWYVDAEFYFKDLYKFLSLAHKEVFITDWWMSPHLHLLRPTEEISETDELESSRLDILFTRLAKKGVLIKILHWQDHPIAGMANQSLFTKQYLESLHPNIKVLRHPNYTLPFKWSHHEKLVIIDQAIGFIGGLDLCYGRFDNKDHLLFDNELALTNGKTKCWPGRDYCNPRTKDFGNVQVYNELDIQQNQPRMPWHDIHMRVIGEAVIDMCRHFIQYWNHVNIDNEYQNRQDNLLILNEDLSMFDKFKLKMKAKMRFDKHNNNNNENNENKSRWFGKENKNENQSRILSFQEDNNDKKSTLADQNIGSKFSSDIKTQSVKSKQDIKIHNYNDSDYKNKNKTHVSFKHTNEWNSDRKIEEQADDEEESKIFDNNNNNNNQNQKQDNKNIDININIPQIKVENYEENNNNKDKDNIQNQEQAQILKTNGDNCESVSLISQENQVQTEKQEDEIKEKEDEKEDFNGNSNQKEQSSQVESQSETKSIKLNQLNSQQIQVQNKQSIPQIKVHQSSDPAQKEQKKEDLNCFERNSYSNPAITNNLEQGGIRSSFQPKNNYYSPNFKSQFQQKNKIDPAFVKMLDEMREQRFQKQEEDDDFLQTSQVKQQKLKQMSEKNEKQKDLRSSLLASTSLRSKQNEELQNIKGKKLQKDAPILSYNVDHKIQKGNCQVQMLRSASNWSLGINEVENSIMQAYVLQIAEAKHFIFIENQFFISSTAGDIVTNKIGLALITRIKQAHLRREKFRVIIVMPLLPAFAGEIETEGAGVMKIQLHWEYKTICRGDNSIFEQLKNHGIDDPWQYIQVYGLRTHGKNGDGVPHTEQIYVHSKLMIVDDLKVIMGSANINDRSMLGSRDSEVAMLVHDQQVVDIPMAGKPFKGSQFAHTLRVNIFKEHFGLSEEELIDPICDKLDKKINEQTKKNVEIYREIFRCYPDNEFKSYQDVIKARQNQQLDKYDDLIKGVKGNAVVFPFYFLQNESLKFNIFQKENIVPQNSFT</sequence>
<reference evidence="10 11" key="1">
    <citation type="journal article" date="2015" name="Sci. Rep.">
        <title>Genome of the facultative scuticociliatosis pathogen Pseudocohnilembus persalinus provides insight into its virulence through horizontal gene transfer.</title>
        <authorList>
            <person name="Xiong J."/>
            <person name="Wang G."/>
            <person name="Cheng J."/>
            <person name="Tian M."/>
            <person name="Pan X."/>
            <person name="Warren A."/>
            <person name="Jiang C."/>
            <person name="Yuan D."/>
            <person name="Miao W."/>
        </authorList>
    </citation>
    <scope>NUCLEOTIDE SEQUENCE [LARGE SCALE GENOMIC DNA]</scope>
    <source>
        <strain evidence="10">36N120E</strain>
    </source>
</reference>
<protein>
    <recommendedName>
        <fullName evidence="7">Phospholipase</fullName>
        <ecNumber evidence="7">3.1.4.4</ecNumber>
    </recommendedName>
</protein>
<feature type="domain" description="PLD phosphodiesterase" evidence="9">
    <location>
        <begin position="410"/>
        <end position="437"/>
    </location>
</feature>
<feature type="compositionally biased region" description="Low complexity" evidence="8">
    <location>
        <begin position="762"/>
        <end position="778"/>
    </location>
</feature>
<dbReference type="FunFam" id="3.30.870.10:FF:000011">
    <property type="entry name" value="Phospholipase"/>
    <property type="match status" value="1"/>
</dbReference>
<dbReference type="OMA" id="HENMDER"/>